<evidence type="ECO:0000259" key="3">
    <source>
        <dbReference type="PROSITE" id="PS51186"/>
    </source>
</evidence>
<accession>A0AAX1UI05</accession>
<dbReference type="RefSeq" id="WP_011840587.1">
    <property type="nucleotide sequence ID" value="NZ_JBAJND010000006.1"/>
</dbReference>
<evidence type="ECO:0000313" key="5">
    <source>
        <dbReference type="Proteomes" id="UP000266305"/>
    </source>
</evidence>
<gene>
    <name evidence="4" type="ORF">D1114_15920</name>
</gene>
<dbReference type="CDD" id="cd04301">
    <property type="entry name" value="NAT_SF"/>
    <property type="match status" value="1"/>
</dbReference>
<dbReference type="AlphaFoldDB" id="A0AAX1UI05"/>
<name>A0AAX1UI05_CERSP</name>
<feature type="domain" description="N-acetyltransferase" evidence="3">
    <location>
        <begin position="6"/>
        <end position="156"/>
    </location>
</feature>
<evidence type="ECO:0000256" key="1">
    <source>
        <dbReference type="ARBA" id="ARBA00022679"/>
    </source>
</evidence>
<dbReference type="InterPro" id="IPR000182">
    <property type="entry name" value="GNAT_dom"/>
</dbReference>
<dbReference type="EMBL" id="QWGP01000020">
    <property type="protein sequence ID" value="RHZ92911.1"/>
    <property type="molecule type" value="Genomic_DNA"/>
</dbReference>
<sequence>MPPADIDIRRADPTDPTFQPIFVRHLTLMRETSPPESVHALDPADLAAPGVFFYGMHVGGALVGMGAFKAIDATHCEIKSMHVLSEARGQGLARRLLEHLLAEARGAGFRRMSLETGVEPPFAPARLLYERAGFETCGPFEGYWDDPNSVFMTRSL</sequence>
<evidence type="ECO:0000256" key="2">
    <source>
        <dbReference type="ARBA" id="ARBA00023315"/>
    </source>
</evidence>
<dbReference type="Proteomes" id="UP000266305">
    <property type="component" value="Unassembled WGS sequence"/>
</dbReference>
<organism evidence="4 5">
    <name type="scientific">Cereibacter sphaeroides</name>
    <name type="common">Rhodobacter sphaeroides</name>
    <dbReference type="NCBI Taxonomy" id="1063"/>
    <lineage>
        <taxon>Bacteria</taxon>
        <taxon>Pseudomonadati</taxon>
        <taxon>Pseudomonadota</taxon>
        <taxon>Alphaproteobacteria</taxon>
        <taxon>Rhodobacterales</taxon>
        <taxon>Paracoccaceae</taxon>
        <taxon>Cereibacter</taxon>
    </lineage>
</organism>
<dbReference type="InterPro" id="IPR050832">
    <property type="entry name" value="Bact_Acetyltransf"/>
</dbReference>
<dbReference type="SUPFAM" id="SSF55729">
    <property type="entry name" value="Acyl-CoA N-acyltransferases (Nat)"/>
    <property type="match status" value="1"/>
</dbReference>
<dbReference type="PROSITE" id="PS51186">
    <property type="entry name" value="GNAT"/>
    <property type="match status" value="1"/>
</dbReference>
<dbReference type="PANTHER" id="PTHR43877">
    <property type="entry name" value="AMINOALKYLPHOSPHONATE N-ACETYLTRANSFERASE-RELATED-RELATED"/>
    <property type="match status" value="1"/>
</dbReference>
<keyword evidence="1" id="KW-0808">Transferase</keyword>
<comment type="caution">
    <text evidence="4">The sequence shown here is derived from an EMBL/GenBank/DDBJ whole genome shotgun (WGS) entry which is preliminary data.</text>
</comment>
<dbReference type="Gene3D" id="3.40.630.30">
    <property type="match status" value="1"/>
</dbReference>
<dbReference type="PANTHER" id="PTHR43877:SF5">
    <property type="entry name" value="BLL8307 PROTEIN"/>
    <property type="match status" value="1"/>
</dbReference>
<keyword evidence="2" id="KW-0012">Acyltransferase</keyword>
<dbReference type="InterPro" id="IPR016181">
    <property type="entry name" value="Acyl_CoA_acyltransferase"/>
</dbReference>
<proteinExistence type="predicted"/>
<protein>
    <submittedName>
        <fullName evidence="4">GNAT family N-acetyltransferase</fullName>
    </submittedName>
</protein>
<reference evidence="4 5" key="1">
    <citation type="submission" date="2018-08" db="EMBL/GenBank/DDBJ databases">
        <title>Draft genome sequence of Rhodobacter sphaeroides FY.</title>
        <authorList>
            <person name="Rayyan A."/>
            <person name="Meyer T.E."/>
            <person name="Kyndt J.A."/>
        </authorList>
    </citation>
    <scope>NUCLEOTIDE SEQUENCE [LARGE SCALE GENOMIC DNA]</scope>
    <source>
        <strain evidence="4 5">FY</strain>
    </source>
</reference>
<dbReference type="Pfam" id="PF00583">
    <property type="entry name" value="Acetyltransf_1"/>
    <property type="match status" value="1"/>
</dbReference>
<dbReference type="GO" id="GO:0016747">
    <property type="term" value="F:acyltransferase activity, transferring groups other than amino-acyl groups"/>
    <property type="evidence" value="ECO:0007669"/>
    <property type="project" value="InterPro"/>
</dbReference>
<evidence type="ECO:0000313" key="4">
    <source>
        <dbReference type="EMBL" id="RHZ92911.1"/>
    </source>
</evidence>